<dbReference type="GO" id="GO:0004160">
    <property type="term" value="F:dihydroxy-acid dehydratase activity"/>
    <property type="evidence" value="ECO:0007669"/>
    <property type="project" value="UniProtKB-EC"/>
</dbReference>
<feature type="binding site" evidence="15">
    <location>
        <position position="123"/>
    </location>
    <ligand>
        <name>Mg(2+)</name>
        <dbReference type="ChEBI" id="CHEBI:18420"/>
    </ligand>
</feature>
<evidence type="ECO:0000256" key="9">
    <source>
        <dbReference type="ARBA" id="ARBA00023239"/>
    </source>
</evidence>
<comment type="pathway">
    <text evidence="13 15">Amino-acid biosynthesis; L-isoleucine biosynthesis; L-isoleucine from 2-oxobutanoate: step 3/4.</text>
</comment>
<keyword evidence="9 15" id="KW-0456">Lyase</keyword>
<gene>
    <name evidence="15 18" type="primary">ilvD</name>
    <name evidence="18" type="ORF">JQ615_37060</name>
</gene>
<sequence length="614" mass="65409">MPAYRSRTTTHGRNMAGARGLWRATGMKNEDFGKPIIAVVNSFTQFVPGHVHLQNLGQLVAREIEKAGGVAKEFNTIAVDDGIAMGHDGMLYSLPSRELIADSVEYMVNAHCADAMVCISNCDKITPGMLMATLRLNIPTVFVSGGPMESGKILLKGKKRAVDLIDAMVAAADSSVSDEEVAVIERSACPTCGSCSGMFTANSMNCLTEALGLALPGNGSVLATHADRKSLFVEAGHLIVDLARRHYEQDDARVLPRSIASFKSFENAMTLDIAMGGSTNTVLHLLAAAREGEVPFTMTDIDRLSRKVPVLCKVAPSVQDVHMEDVHHAGGIMAILGELDRAKLLTTDGPTVHSATLDDALNRWDVVRTTSDKVRNFYRAAPGGVPTQEAFSQDRRFDEVDLDRAKGCIRNAEHAYSRDGGLAVLFGNLAEDGCIVKTAGVDESILKFSGPARIFESQDASVEAILGNKVKAGDVVLIRYEGPRGGPGMQEMLYPTSYLKSKGLGKACALITDGRFSGGSSGLSIGHVSPEAAEGGLIGLVEEGDIIEFDIPNRKVNLAVDDAELKRRRAAMVAKGNSAWKPAAPRKRAVSTALKAYAAFASSAAKGAVRILPE</sequence>
<dbReference type="PROSITE" id="PS00887">
    <property type="entry name" value="ILVD_EDD_2"/>
    <property type="match status" value="1"/>
</dbReference>
<dbReference type="PANTHER" id="PTHR43661:SF3">
    <property type="entry name" value="D-XYLONATE DEHYDRATASE YAGF-RELATED"/>
    <property type="match status" value="1"/>
</dbReference>
<dbReference type="Pfam" id="PF00920">
    <property type="entry name" value="ILVD_EDD_N"/>
    <property type="match status" value="1"/>
</dbReference>
<evidence type="ECO:0000256" key="11">
    <source>
        <dbReference type="ARBA" id="ARBA00029304"/>
    </source>
</evidence>
<evidence type="ECO:0000313" key="19">
    <source>
        <dbReference type="Proteomes" id="UP001315278"/>
    </source>
</evidence>
<feature type="modified residue" description="N6-carboxylysine" evidence="15">
    <location>
        <position position="124"/>
    </location>
</feature>
<evidence type="ECO:0000256" key="7">
    <source>
        <dbReference type="ARBA" id="ARBA00023004"/>
    </source>
</evidence>
<evidence type="ECO:0000259" key="16">
    <source>
        <dbReference type="Pfam" id="PF00920"/>
    </source>
</evidence>
<feature type="binding site" evidence="15">
    <location>
        <position position="81"/>
    </location>
    <ligand>
        <name>Mg(2+)</name>
        <dbReference type="ChEBI" id="CHEBI:18420"/>
    </ligand>
</feature>
<dbReference type="NCBIfam" id="TIGR00110">
    <property type="entry name" value="ilvD"/>
    <property type="match status" value="1"/>
</dbReference>
<comment type="subunit">
    <text evidence="15">Homodimer.</text>
</comment>
<comment type="cofactor">
    <cofactor evidence="15">
        <name>[2Fe-2S] cluster</name>
        <dbReference type="ChEBI" id="CHEBI:190135"/>
    </cofactor>
    <text evidence="15">Binds 1 [2Fe-2S] cluster per subunit. This cluster acts as a Lewis acid cofactor.</text>
</comment>
<evidence type="ECO:0000256" key="6">
    <source>
        <dbReference type="ARBA" id="ARBA00022842"/>
    </source>
</evidence>
<dbReference type="InterPro" id="IPR037237">
    <property type="entry name" value="IlvD/EDD_N"/>
</dbReference>
<evidence type="ECO:0000256" key="4">
    <source>
        <dbReference type="ARBA" id="ARBA00022714"/>
    </source>
</evidence>
<reference evidence="19" key="1">
    <citation type="journal article" date="2021" name="ISME J.">
        <title>Evolutionary origin and ecological implication of a unique nif island in free-living Bradyrhizobium lineages.</title>
        <authorList>
            <person name="Tao J."/>
        </authorList>
    </citation>
    <scope>NUCLEOTIDE SEQUENCE [LARGE SCALE GENOMIC DNA]</scope>
    <source>
        <strain evidence="19">SZCCT0434</strain>
    </source>
</reference>
<dbReference type="SUPFAM" id="SSF52016">
    <property type="entry name" value="LeuD/IlvD-like"/>
    <property type="match status" value="1"/>
</dbReference>
<comment type="function">
    <text evidence="15">Functions in the biosynthesis of branched-chain amino acids. Catalyzes the dehydration of (2R,3R)-2,3-dihydroxy-3-methylpentanoate (2,3-dihydroxy-3-methylvalerate) into 2-oxo-3-methylpentanoate (2-oxo-3-methylvalerate) and of (2R)-2,3-dihydroxy-3-methylbutanoate (2,3-dihydroxyisovalerate) into 2-oxo-3-methylbutanoate (2-oxoisovalerate), the penultimate precursor to L-isoleucine and L-valine, respectively.</text>
</comment>
<comment type="caution">
    <text evidence="15">Lacks conserved residue(s) required for the propagation of feature annotation.</text>
</comment>
<dbReference type="InterPro" id="IPR042096">
    <property type="entry name" value="Dihydro-acid_dehy_C"/>
</dbReference>
<name>A0ABS5FVZ9_9BRAD</name>
<evidence type="ECO:0000259" key="17">
    <source>
        <dbReference type="Pfam" id="PF24877"/>
    </source>
</evidence>
<dbReference type="InterPro" id="IPR020558">
    <property type="entry name" value="DiOHA_6PGluconate_deHydtase_CS"/>
</dbReference>
<evidence type="ECO:0000256" key="3">
    <source>
        <dbReference type="ARBA" id="ARBA00022605"/>
    </source>
</evidence>
<dbReference type="PANTHER" id="PTHR43661">
    <property type="entry name" value="D-XYLONATE DEHYDRATASE"/>
    <property type="match status" value="1"/>
</dbReference>
<dbReference type="Proteomes" id="UP001315278">
    <property type="component" value="Unassembled WGS sequence"/>
</dbReference>
<keyword evidence="3 15" id="KW-0028">Amino-acid biosynthesis</keyword>
<dbReference type="EMBL" id="JAFCJH010000067">
    <property type="protein sequence ID" value="MBR0800984.1"/>
    <property type="molecule type" value="Genomic_DNA"/>
</dbReference>
<dbReference type="Gene3D" id="3.50.30.80">
    <property type="entry name" value="IlvD/EDD C-terminal domain-like"/>
    <property type="match status" value="1"/>
</dbReference>
<keyword evidence="19" id="KW-1185">Reference proteome</keyword>
<feature type="binding site" description="via carbamate group" evidence="15">
    <location>
        <position position="124"/>
    </location>
    <ligand>
        <name>Mg(2+)</name>
        <dbReference type="ChEBI" id="CHEBI:18420"/>
    </ligand>
</feature>
<evidence type="ECO:0000256" key="13">
    <source>
        <dbReference type="ARBA" id="ARBA00029437"/>
    </source>
</evidence>
<evidence type="ECO:0000256" key="15">
    <source>
        <dbReference type="HAMAP-Rule" id="MF_00012"/>
    </source>
</evidence>
<feature type="domain" description="Dihydroxy-acid/6-phosphogluconate dehydratase C-terminal" evidence="17">
    <location>
        <begin position="408"/>
        <end position="608"/>
    </location>
</feature>
<evidence type="ECO:0000256" key="8">
    <source>
        <dbReference type="ARBA" id="ARBA00023014"/>
    </source>
</evidence>
<dbReference type="InterPro" id="IPR000581">
    <property type="entry name" value="ILV_EDD_N"/>
</dbReference>
<protein>
    <recommendedName>
        <fullName evidence="14 15">Dihydroxy-acid dehydratase</fullName>
        <shortName evidence="15">DAD</shortName>
        <ecNumber evidence="14 15">4.2.1.9</ecNumber>
    </recommendedName>
</protein>
<organism evidence="18 19">
    <name type="scientific">Bradyrhizobium jicamae</name>
    <dbReference type="NCBI Taxonomy" id="280332"/>
    <lineage>
        <taxon>Bacteria</taxon>
        <taxon>Pseudomonadati</taxon>
        <taxon>Pseudomonadota</taxon>
        <taxon>Alphaproteobacteria</taxon>
        <taxon>Hyphomicrobiales</taxon>
        <taxon>Nitrobacteraceae</taxon>
        <taxon>Bradyrhizobium</taxon>
    </lineage>
</organism>
<comment type="catalytic activity">
    <reaction evidence="11">
        <text>(2R)-2,3-dihydroxy-3-methylbutanoate = 3-methyl-2-oxobutanoate + H2O</text>
        <dbReference type="Rhea" id="RHEA:24809"/>
        <dbReference type="ChEBI" id="CHEBI:11851"/>
        <dbReference type="ChEBI" id="CHEBI:15377"/>
        <dbReference type="ChEBI" id="CHEBI:49072"/>
        <dbReference type="EC" id="4.2.1.9"/>
    </reaction>
    <physiologicalReaction direction="left-to-right" evidence="11">
        <dbReference type="Rhea" id="RHEA:24810"/>
    </physiologicalReaction>
</comment>
<comment type="caution">
    <text evidence="18">The sequence shown here is derived from an EMBL/GenBank/DDBJ whole genome shotgun (WGS) entry which is preliminary data.</text>
</comment>
<dbReference type="SUPFAM" id="SSF143975">
    <property type="entry name" value="IlvD/EDD N-terminal domain-like"/>
    <property type="match status" value="1"/>
</dbReference>
<evidence type="ECO:0000256" key="14">
    <source>
        <dbReference type="ARBA" id="ARBA00029490"/>
    </source>
</evidence>
<comment type="catalytic activity">
    <reaction evidence="15">
        <text>(2R,3R)-2,3-dihydroxy-3-methylpentanoate = (S)-3-methyl-2-oxopentanoate + H2O</text>
        <dbReference type="Rhea" id="RHEA:27694"/>
        <dbReference type="ChEBI" id="CHEBI:15377"/>
        <dbReference type="ChEBI" id="CHEBI:35146"/>
        <dbReference type="ChEBI" id="CHEBI:49258"/>
        <dbReference type="EC" id="4.2.1.9"/>
    </reaction>
</comment>
<evidence type="ECO:0000313" key="18">
    <source>
        <dbReference type="EMBL" id="MBR0800984.1"/>
    </source>
</evidence>
<evidence type="ECO:0000256" key="12">
    <source>
        <dbReference type="ARBA" id="ARBA00029436"/>
    </source>
</evidence>
<feature type="domain" description="Dihydroxy-acid/6-phosphogluconate dehydratase N-terminal" evidence="16">
    <location>
        <begin position="34"/>
        <end position="359"/>
    </location>
</feature>
<evidence type="ECO:0000256" key="2">
    <source>
        <dbReference type="ARBA" id="ARBA00006486"/>
    </source>
</evidence>
<proteinExistence type="inferred from homology"/>
<feature type="active site" description="Proton acceptor" evidence="15">
    <location>
        <position position="517"/>
    </location>
</feature>
<keyword evidence="5 15" id="KW-0479">Metal-binding</keyword>
<keyword evidence="7 15" id="KW-0408">Iron</keyword>
<accession>A0ABS5FVZ9</accession>
<dbReference type="NCBIfam" id="NF009103">
    <property type="entry name" value="PRK12448.1"/>
    <property type="match status" value="1"/>
</dbReference>
<comment type="similarity">
    <text evidence="2 15">Belongs to the IlvD/Edd family.</text>
</comment>
<comment type="pathway">
    <text evidence="12 15">Amino-acid biosynthesis; L-valine biosynthesis; L-valine from pyruvate: step 3/4.</text>
</comment>
<evidence type="ECO:0000256" key="5">
    <source>
        <dbReference type="ARBA" id="ARBA00022723"/>
    </source>
</evidence>
<evidence type="ECO:0000256" key="1">
    <source>
        <dbReference type="ARBA" id="ARBA00001946"/>
    </source>
</evidence>
<keyword evidence="10 15" id="KW-0100">Branched-chain amino acid biosynthesis</keyword>
<dbReference type="InterPro" id="IPR004404">
    <property type="entry name" value="DihydroxyA_deHydtase"/>
</dbReference>
<dbReference type="EC" id="4.2.1.9" evidence="14 15"/>
<dbReference type="RefSeq" id="WP_212399534.1">
    <property type="nucleotide sequence ID" value="NZ_JAFCJH010000067.1"/>
</dbReference>
<keyword evidence="4 15" id="KW-0001">2Fe-2S</keyword>
<keyword evidence="8 15" id="KW-0411">Iron-sulfur</keyword>
<feature type="binding site" evidence="15">
    <location>
        <position position="491"/>
    </location>
    <ligand>
        <name>Mg(2+)</name>
        <dbReference type="ChEBI" id="CHEBI:18420"/>
    </ligand>
</feature>
<keyword evidence="6 15" id="KW-0460">Magnesium</keyword>
<dbReference type="HAMAP" id="MF_00012">
    <property type="entry name" value="IlvD"/>
    <property type="match status" value="1"/>
</dbReference>
<dbReference type="Pfam" id="PF24877">
    <property type="entry name" value="ILV_EDD_C"/>
    <property type="match status" value="1"/>
</dbReference>
<dbReference type="InterPro" id="IPR056740">
    <property type="entry name" value="ILV_EDD_C"/>
</dbReference>
<dbReference type="PROSITE" id="PS00886">
    <property type="entry name" value="ILVD_EDD_1"/>
    <property type="match status" value="1"/>
</dbReference>
<evidence type="ECO:0000256" key="10">
    <source>
        <dbReference type="ARBA" id="ARBA00023304"/>
    </source>
</evidence>
<comment type="cofactor">
    <cofactor evidence="1 15">
        <name>Mg(2+)</name>
        <dbReference type="ChEBI" id="CHEBI:18420"/>
    </cofactor>
</comment>